<gene>
    <name evidence="3" type="primary">sle_01300</name>
</gene>
<dbReference type="RefSeq" id="WP_107408999.1">
    <property type="nucleotide sequence ID" value="NZ_AZSD01000023.1"/>
</dbReference>
<proteinExistence type="predicted"/>
<dbReference type="Pfam" id="PF09992">
    <property type="entry name" value="NAGPA"/>
    <property type="match status" value="1"/>
</dbReference>
<evidence type="ECO:0000313" key="3">
    <source>
        <dbReference type="EMBL" id="CQR59592.1"/>
    </source>
</evidence>
<reference evidence="3 4" key="1">
    <citation type="submission" date="2015-02" db="EMBL/GenBank/DDBJ databases">
        <authorList>
            <person name="Gomez-Escribano P.J."/>
        </authorList>
    </citation>
    <scope>NUCLEOTIDE SEQUENCE [LARGE SCALE GENOMIC DNA]</scope>
    <source>
        <strain evidence="4">C34 (DSM 42122 / NRRL B-24963)</strain>
    </source>
</reference>
<sequence>MNRADPRPLHDEDRHALAALRAHGYQVHDIQDIAHDQRSFAVRVPSRRRLLAPGVRFASETVELGDGAFTNAHTLRLNLDHINVEAVTTTEGFHLRDQCTADGVVAAVNGSFSYISDDPAHQPAEPCLDFCCRAGTTVSLPTVTKPAFLVHGDRLMVRTLPATGTLRIGDRLFEWIGSKEPRASADLADGALVVFGAANCRIRYADHPRTGFVRFVRPEENITPKARSVVDAVVSRTTAGSHVISSVHPGGGAELFTGSFILRADAAHARELRSGARVELCTIAGLAADLLTNGVSLGPSVADAATGAVPAYDESLGVSPFRDVRYARTLVWTTRREIVFRVFDGAPLTDSFRGVSPTEVADLLGREGVDLRDAYHLDGGQSSKIVFREGGRTGVVGNLHYLKWPQEPETEFRWRGVEGRLLNSCFVLRLRREAEGRTDADTAAADVSCPGIDNGRGGSG</sequence>
<protein>
    <recommendedName>
        <fullName evidence="2">Phosphodiester glycosidase domain-containing protein</fullName>
    </recommendedName>
</protein>
<organism evidence="3 4">
    <name type="scientific">Streptomyces leeuwenhoekii</name>
    <dbReference type="NCBI Taxonomy" id="1437453"/>
    <lineage>
        <taxon>Bacteria</taxon>
        <taxon>Bacillati</taxon>
        <taxon>Actinomycetota</taxon>
        <taxon>Actinomycetes</taxon>
        <taxon>Kitasatosporales</taxon>
        <taxon>Streptomycetaceae</taxon>
        <taxon>Streptomyces</taxon>
    </lineage>
</organism>
<name>A0A0F7VQ99_STRLW</name>
<dbReference type="Proteomes" id="UP000035016">
    <property type="component" value="Chromosome Chromosome"/>
</dbReference>
<evidence type="ECO:0000256" key="1">
    <source>
        <dbReference type="SAM" id="MobiDB-lite"/>
    </source>
</evidence>
<evidence type="ECO:0000259" key="2">
    <source>
        <dbReference type="Pfam" id="PF09992"/>
    </source>
</evidence>
<evidence type="ECO:0000313" key="4">
    <source>
        <dbReference type="Proteomes" id="UP000035016"/>
    </source>
</evidence>
<dbReference type="AlphaFoldDB" id="A0A0F7VQ99"/>
<dbReference type="EMBL" id="LN831790">
    <property type="protein sequence ID" value="CQR59592.1"/>
    <property type="molecule type" value="Genomic_DNA"/>
</dbReference>
<feature type="domain" description="Phosphodiester glycosidase" evidence="2">
    <location>
        <begin position="316"/>
        <end position="396"/>
    </location>
</feature>
<dbReference type="KEGG" id="sle:sle_01300"/>
<feature type="region of interest" description="Disordered" evidence="1">
    <location>
        <begin position="439"/>
        <end position="460"/>
    </location>
</feature>
<dbReference type="InterPro" id="IPR018711">
    <property type="entry name" value="NAGPA"/>
</dbReference>
<accession>A0A0F7VQ99</accession>